<dbReference type="EMBL" id="JAOPJF010000136">
    <property type="protein sequence ID" value="KAK1138658.1"/>
    <property type="molecule type" value="Genomic_DNA"/>
</dbReference>
<dbReference type="Proteomes" id="UP001177260">
    <property type="component" value="Unassembled WGS sequence"/>
</dbReference>
<evidence type="ECO:0000313" key="1">
    <source>
        <dbReference type="EMBL" id="KAK1138658.1"/>
    </source>
</evidence>
<accession>A0ACC3AMD3</accession>
<organism evidence="1 2">
    <name type="scientific">Aspergillus melleus</name>
    <dbReference type="NCBI Taxonomy" id="138277"/>
    <lineage>
        <taxon>Eukaryota</taxon>
        <taxon>Fungi</taxon>
        <taxon>Dikarya</taxon>
        <taxon>Ascomycota</taxon>
        <taxon>Pezizomycotina</taxon>
        <taxon>Eurotiomycetes</taxon>
        <taxon>Eurotiomycetidae</taxon>
        <taxon>Eurotiales</taxon>
        <taxon>Aspergillaceae</taxon>
        <taxon>Aspergillus</taxon>
        <taxon>Aspergillus subgen. Circumdati</taxon>
    </lineage>
</organism>
<gene>
    <name evidence="1" type="ORF">N8T08_002124</name>
</gene>
<comment type="caution">
    <text evidence="1">The sequence shown here is derived from an EMBL/GenBank/DDBJ whole genome shotgun (WGS) entry which is preliminary data.</text>
</comment>
<keyword evidence="2" id="KW-1185">Reference proteome</keyword>
<sequence>MGGLSPEGLVFLFQNTDLEMRPAFLLAALASIGVQGKTESDWAKSIWDDVKEAVTCAGCEGLLGTLKLVAGLGQEALIRVVTDVCIISGVEDADVCKGLIAAQGPAVYYVLKELHVGSHTSKTFCAHVVGLCDYPPVQPDHLELPPAPSTATRPPPSGQSPIRVAHISDTHVDHAYQPGANAFCSKPLCCRPWTDGDAPGHNAAPCGPLGDPHGDSPAQLEASMMAAVAALDPAFTLYTGDVPAHDIWMVNQSSVLRDLNSTYDRLGGLGLVYAALGNHDAAPLNLFPATDTGIPASHRPQWAYDALSDDWTALMGPNFTTPTKTHQGSYSILHGTENNSKDAAPLRIISYNSVLYYKYNFYAYTDPMPADPDGLLAWLIDELTAAESAGQRVWLVAHIPHGGPDTLHDYSAAFDRVVNRYADTIAALFYGHTHTDLFQVSYRDYAQGKRTAQSASAIGYIAPSLTPTSGPPAFRIYDIDPVTFAVLDYTVYIADLPTYSSPSPHDEPEPSQAPQLHWKKYYSAKETYGAGLSPPITSAATELTPSFWHNVTEAMERDEAVFRGFWERTTRGYNVSECLDKTQLNQDRST</sequence>
<name>A0ACC3AMD3_9EURO</name>
<protein>
    <submittedName>
        <fullName evidence="1">Uncharacterized protein</fullName>
    </submittedName>
</protein>
<proteinExistence type="predicted"/>
<evidence type="ECO:0000313" key="2">
    <source>
        <dbReference type="Proteomes" id="UP001177260"/>
    </source>
</evidence>
<reference evidence="1 2" key="1">
    <citation type="journal article" date="2023" name="ACS Omega">
        <title>Identification of the Neoaspergillic Acid Biosynthesis Gene Cluster by Establishing an In Vitro CRISPR-Ribonucleoprotein Genetic System in Aspergillus melleus.</title>
        <authorList>
            <person name="Yuan B."/>
            <person name="Grau M.F."/>
            <person name="Murata R.M."/>
            <person name="Torok T."/>
            <person name="Venkateswaran K."/>
            <person name="Stajich J.E."/>
            <person name="Wang C.C.C."/>
        </authorList>
    </citation>
    <scope>NUCLEOTIDE SEQUENCE [LARGE SCALE GENOMIC DNA]</scope>
    <source>
        <strain evidence="1 2">IMV 1140</strain>
    </source>
</reference>